<dbReference type="WBParaSite" id="PSAMB.scaffold6551size9252.g28717.t1">
    <property type="protein sequence ID" value="PSAMB.scaffold6551size9252.g28717.t1"/>
    <property type="gene ID" value="PSAMB.scaffold6551size9252.g28717"/>
</dbReference>
<evidence type="ECO:0000313" key="2">
    <source>
        <dbReference type="WBParaSite" id="PSAMB.scaffold6551size9252.g28717.t1"/>
    </source>
</evidence>
<dbReference type="Proteomes" id="UP000887566">
    <property type="component" value="Unplaced"/>
</dbReference>
<proteinExistence type="predicted"/>
<organism evidence="1 2">
    <name type="scientific">Plectus sambesii</name>
    <dbReference type="NCBI Taxonomy" id="2011161"/>
    <lineage>
        <taxon>Eukaryota</taxon>
        <taxon>Metazoa</taxon>
        <taxon>Ecdysozoa</taxon>
        <taxon>Nematoda</taxon>
        <taxon>Chromadorea</taxon>
        <taxon>Plectida</taxon>
        <taxon>Plectina</taxon>
        <taxon>Plectoidea</taxon>
        <taxon>Plectidae</taxon>
        <taxon>Plectus</taxon>
    </lineage>
</organism>
<evidence type="ECO:0000313" key="1">
    <source>
        <dbReference type="Proteomes" id="UP000887566"/>
    </source>
</evidence>
<reference evidence="2" key="1">
    <citation type="submission" date="2022-11" db="UniProtKB">
        <authorList>
            <consortium name="WormBaseParasite"/>
        </authorList>
    </citation>
    <scope>IDENTIFICATION</scope>
</reference>
<dbReference type="AlphaFoldDB" id="A0A914X5X9"/>
<keyword evidence="1" id="KW-1185">Reference proteome</keyword>
<protein>
    <submittedName>
        <fullName evidence="2">Uncharacterized protein</fullName>
    </submittedName>
</protein>
<sequence>MQGVTASQLRIHAAQAVVAPSYLTNRRTDAQHQTNPQPYRAPDLGCNFHMDLNEKLVDYGNVFVLTVDGLSGWLHYANIDYAP</sequence>
<name>A0A914X5X9_9BILA</name>
<accession>A0A914X5X9</accession>